<dbReference type="EMBL" id="CAKASE010000057">
    <property type="protein sequence ID" value="CAG9566952.1"/>
    <property type="molecule type" value="Genomic_DNA"/>
</dbReference>
<feature type="domain" description="Transcription factor DP C-terminal" evidence="6">
    <location>
        <begin position="45"/>
        <end position="141"/>
    </location>
</feature>
<dbReference type="InterPro" id="IPR037241">
    <property type="entry name" value="E2F-DP_heterodim"/>
</dbReference>
<comment type="similarity">
    <text evidence="1">Belongs to the E2F/DP family.</text>
</comment>
<protein>
    <submittedName>
        <fullName evidence="7">(African queen) hypothetical protein</fullName>
    </submittedName>
</protein>
<dbReference type="Proteomes" id="UP000789524">
    <property type="component" value="Unassembled WGS sequence"/>
</dbReference>
<dbReference type="Gene3D" id="1.20.140.80">
    <property type="entry name" value="Transcription factor DP"/>
    <property type="match status" value="1"/>
</dbReference>
<accession>A0A8J2QPP2</accession>
<keyword evidence="8" id="KW-1185">Reference proteome</keyword>
<sequence length="173" mass="19798">MLYNPYHQKLVPIVTKSEPEDTVEGHKERYTSSNSIMSHASRRRHDSDNDPTCRIHISFKSLIERNKEAENKGIKPSPSSAIHLPFIVVNTSDKALIDCSISNDKTEYMFNFNKRFQIHDDIDILKRMGLLYEMGRGTSNALAEILDDEDVDELGADEEALEGEAEGEEQERW</sequence>
<evidence type="ECO:0000256" key="2">
    <source>
        <dbReference type="ARBA" id="ARBA00023015"/>
    </source>
</evidence>
<evidence type="ECO:0000256" key="1">
    <source>
        <dbReference type="ARBA" id="ARBA00010940"/>
    </source>
</evidence>
<evidence type="ECO:0000256" key="5">
    <source>
        <dbReference type="SAM" id="MobiDB-lite"/>
    </source>
</evidence>
<dbReference type="GO" id="GO:0005667">
    <property type="term" value="C:transcription regulator complex"/>
    <property type="evidence" value="ECO:0007669"/>
    <property type="project" value="InterPro"/>
</dbReference>
<dbReference type="PANTHER" id="PTHR12548:SF9">
    <property type="entry name" value="TRANSCRIPTION FACTOR DP"/>
    <property type="match status" value="1"/>
</dbReference>
<feature type="region of interest" description="Disordered" evidence="5">
    <location>
        <begin position="17"/>
        <end position="50"/>
    </location>
</feature>
<feature type="compositionally biased region" description="Basic and acidic residues" evidence="5">
    <location>
        <begin position="17"/>
        <end position="30"/>
    </location>
</feature>
<feature type="region of interest" description="Disordered" evidence="5">
    <location>
        <begin position="153"/>
        <end position="173"/>
    </location>
</feature>
<dbReference type="InterPro" id="IPR015648">
    <property type="entry name" value="Transcrpt_fac_DP"/>
</dbReference>
<evidence type="ECO:0000313" key="7">
    <source>
        <dbReference type="EMBL" id="CAG9566952.1"/>
    </source>
</evidence>
<dbReference type="OrthoDB" id="552115at2759"/>
<dbReference type="InterPro" id="IPR014889">
    <property type="entry name" value="Transc_factor_DP_C"/>
</dbReference>
<comment type="caution">
    <text evidence="7">The sequence shown here is derived from an EMBL/GenBank/DDBJ whole genome shotgun (WGS) entry which is preliminary data.</text>
</comment>
<keyword evidence="4" id="KW-0804">Transcription</keyword>
<dbReference type="GO" id="GO:0051726">
    <property type="term" value="P:regulation of cell cycle"/>
    <property type="evidence" value="ECO:0007669"/>
    <property type="project" value="InterPro"/>
</dbReference>
<dbReference type="PANTHER" id="PTHR12548">
    <property type="entry name" value="TRANSCRIPTION FACTOR DP"/>
    <property type="match status" value="1"/>
</dbReference>
<dbReference type="CDD" id="cd14458">
    <property type="entry name" value="DP_DD"/>
    <property type="match status" value="1"/>
</dbReference>
<dbReference type="Pfam" id="PF08781">
    <property type="entry name" value="DP"/>
    <property type="match status" value="1"/>
</dbReference>
<dbReference type="SUPFAM" id="SSF144074">
    <property type="entry name" value="E2F-DP heterodimerization region"/>
    <property type="match status" value="1"/>
</dbReference>
<reference evidence="7" key="1">
    <citation type="submission" date="2021-09" db="EMBL/GenBank/DDBJ databases">
        <authorList>
            <person name="Martin H S."/>
        </authorList>
    </citation>
    <scope>NUCLEOTIDE SEQUENCE</scope>
</reference>
<evidence type="ECO:0000313" key="8">
    <source>
        <dbReference type="Proteomes" id="UP000789524"/>
    </source>
</evidence>
<proteinExistence type="inferred from homology"/>
<dbReference type="GO" id="GO:0000977">
    <property type="term" value="F:RNA polymerase II transcription regulatory region sequence-specific DNA binding"/>
    <property type="evidence" value="ECO:0007669"/>
    <property type="project" value="TreeGrafter"/>
</dbReference>
<dbReference type="SMART" id="SM01138">
    <property type="entry name" value="DP"/>
    <property type="match status" value="1"/>
</dbReference>
<organism evidence="7 8">
    <name type="scientific">Danaus chrysippus</name>
    <name type="common">African queen</name>
    <dbReference type="NCBI Taxonomy" id="151541"/>
    <lineage>
        <taxon>Eukaryota</taxon>
        <taxon>Metazoa</taxon>
        <taxon>Ecdysozoa</taxon>
        <taxon>Arthropoda</taxon>
        <taxon>Hexapoda</taxon>
        <taxon>Insecta</taxon>
        <taxon>Pterygota</taxon>
        <taxon>Neoptera</taxon>
        <taxon>Endopterygota</taxon>
        <taxon>Lepidoptera</taxon>
        <taxon>Glossata</taxon>
        <taxon>Ditrysia</taxon>
        <taxon>Papilionoidea</taxon>
        <taxon>Nymphalidae</taxon>
        <taxon>Danainae</taxon>
        <taxon>Danaini</taxon>
        <taxon>Danaina</taxon>
        <taxon>Danaus</taxon>
        <taxon>Anosia</taxon>
    </lineage>
</organism>
<dbReference type="GO" id="GO:0005634">
    <property type="term" value="C:nucleus"/>
    <property type="evidence" value="ECO:0007669"/>
    <property type="project" value="TreeGrafter"/>
</dbReference>
<keyword evidence="2" id="KW-0805">Transcription regulation</keyword>
<evidence type="ECO:0000256" key="3">
    <source>
        <dbReference type="ARBA" id="ARBA00023125"/>
    </source>
</evidence>
<gene>
    <name evidence="7" type="ORF">DCHRY22_LOCUS7513</name>
</gene>
<name>A0A8J2QPP2_9NEOP</name>
<evidence type="ECO:0000256" key="4">
    <source>
        <dbReference type="ARBA" id="ARBA00023163"/>
    </source>
</evidence>
<dbReference type="InterPro" id="IPR038168">
    <property type="entry name" value="TF_DP_C_sf"/>
</dbReference>
<dbReference type="AlphaFoldDB" id="A0A8J2QPP2"/>
<evidence type="ECO:0000259" key="6">
    <source>
        <dbReference type="SMART" id="SM01138"/>
    </source>
</evidence>
<dbReference type="GO" id="GO:0000981">
    <property type="term" value="F:DNA-binding transcription factor activity, RNA polymerase II-specific"/>
    <property type="evidence" value="ECO:0007669"/>
    <property type="project" value="TreeGrafter"/>
</dbReference>
<keyword evidence="3" id="KW-0238">DNA-binding</keyword>